<evidence type="ECO:0000256" key="5">
    <source>
        <dbReference type="ARBA" id="ARBA00023136"/>
    </source>
</evidence>
<gene>
    <name evidence="8" type="ORF">J3A84_13880</name>
</gene>
<comment type="similarity">
    <text evidence="2">Belongs to the DsbD family.</text>
</comment>
<dbReference type="Pfam" id="PF02683">
    <property type="entry name" value="DsbD_TM"/>
    <property type="match status" value="1"/>
</dbReference>
<reference evidence="8" key="1">
    <citation type="submission" date="2021-03" db="EMBL/GenBank/DDBJ databases">
        <title>Proteiniclasticum marinus sp. nov., isolated from tidal flat sediment.</title>
        <authorList>
            <person name="Namirimu T."/>
            <person name="Yang J.-A."/>
            <person name="Yang S.-H."/>
            <person name="Kim Y.-J."/>
            <person name="Kwon K.K."/>
        </authorList>
    </citation>
    <scope>NUCLEOTIDE SEQUENCE</scope>
    <source>
        <strain evidence="8">SCR006</strain>
    </source>
</reference>
<feature type="transmembrane region" description="Helical" evidence="6">
    <location>
        <begin position="159"/>
        <end position="179"/>
    </location>
</feature>
<dbReference type="RefSeq" id="WP_207600647.1">
    <property type="nucleotide sequence ID" value="NZ_JAFNJU010000012.1"/>
</dbReference>
<dbReference type="PANTHER" id="PTHR31272">
    <property type="entry name" value="CYTOCHROME C-TYPE BIOGENESIS PROTEIN HI_1454-RELATED"/>
    <property type="match status" value="1"/>
</dbReference>
<evidence type="ECO:0000313" key="8">
    <source>
        <dbReference type="EMBL" id="MBO1266122.1"/>
    </source>
</evidence>
<dbReference type="EMBL" id="JAFNJU010000012">
    <property type="protein sequence ID" value="MBO1266122.1"/>
    <property type="molecule type" value="Genomic_DNA"/>
</dbReference>
<dbReference type="InterPro" id="IPR003834">
    <property type="entry name" value="Cyt_c_assmbl_TM_dom"/>
</dbReference>
<dbReference type="Proteomes" id="UP000664218">
    <property type="component" value="Unassembled WGS sequence"/>
</dbReference>
<feature type="transmembrane region" description="Helical" evidence="6">
    <location>
        <begin position="199"/>
        <end position="220"/>
    </location>
</feature>
<evidence type="ECO:0000256" key="6">
    <source>
        <dbReference type="SAM" id="Phobius"/>
    </source>
</evidence>
<sequence length="225" mass="24748">MSGLKLLLLFFEGVLTFISPCILPMFPVFLMYLSNESQKKGKDLIINILGFILGFTIVFVTLGATATALGSLLNQNRVLLQRIGGVIIILFGLNMAEFINIPFLNFQKGLSLKRDSGGFLSSMIFGIVFSFGWSPCLGTFLGTALILAADASTVGIGMFYLFIFSMGLGLPFLITGILFSKLEEAFSFVKKHYSLITKISGIFLVIIGLLMALDLFGYYARFFNF</sequence>
<organism evidence="8 9">
    <name type="scientific">Proteiniclasticum aestuarii</name>
    <dbReference type="NCBI Taxonomy" id="2817862"/>
    <lineage>
        <taxon>Bacteria</taxon>
        <taxon>Bacillati</taxon>
        <taxon>Bacillota</taxon>
        <taxon>Clostridia</taxon>
        <taxon>Eubacteriales</taxon>
        <taxon>Clostridiaceae</taxon>
        <taxon>Proteiniclasticum</taxon>
    </lineage>
</organism>
<comment type="subcellular location">
    <subcellularLocation>
        <location evidence="1">Membrane</location>
        <topology evidence="1">Multi-pass membrane protein</topology>
    </subcellularLocation>
</comment>
<evidence type="ECO:0000256" key="1">
    <source>
        <dbReference type="ARBA" id="ARBA00004141"/>
    </source>
</evidence>
<dbReference type="PANTHER" id="PTHR31272:SF4">
    <property type="entry name" value="CYTOCHROME C-TYPE BIOGENESIS PROTEIN HI_1454-RELATED"/>
    <property type="match status" value="1"/>
</dbReference>
<keyword evidence="3 6" id="KW-0812">Transmembrane</keyword>
<evidence type="ECO:0000256" key="4">
    <source>
        <dbReference type="ARBA" id="ARBA00022989"/>
    </source>
</evidence>
<feature type="transmembrane region" description="Helical" evidence="6">
    <location>
        <begin position="6"/>
        <end position="32"/>
    </location>
</feature>
<accession>A0A939HDR9</accession>
<dbReference type="GO" id="GO:0016020">
    <property type="term" value="C:membrane"/>
    <property type="evidence" value="ECO:0007669"/>
    <property type="project" value="UniProtKB-SubCell"/>
</dbReference>
<keyword evidence="9" id="KW-1185">Reference proteome</keyword>
<comment type="caution">
    <text evidence="8">The sequence shown here is derived from an EMBL/GenBank/DDBJ whole genome shotgun (WGS) entry which is preliminary data.</text>
</comment>
<keyword evidence="4 6" id="KW-1133">Transmembrane helix</keyword>
<feature type="domain" description="Cytochrome C biogenesis protein transmembrane" evidence="7">
    <location>
        <begin position="6"/>
        <end position="185"/>
    </location>
</feature>
<evidence type="ECO:0000259" key="7">
    <source>
        <dbReference type="Pfam" id="PF02683"/>
    </source>
</evidence>
<feature type="transmembrane region" description="Helical" evidence="6">
    <location>
        <begin position="44"/>
        <end position="73"/>
    </location>
</feature>
<proteinExistence type="inferred from homology"/>
<protein>
    <submittedName>
        <fullName evidence="8">Cytochrome c biogenesis protein CcdA</fullName>
    </submittedName>
</protein>
<evidence type="ECO:0000256" key="3">
    <source>
        <dbReference type="ARBA" id="ARBA00022692"/>
    </source>
</evidence>
<keyword evidence="5 6" id="KW-0472">Membrane</keyword>
<dbReference type="GO" id="GO:0017004">
    <property type="term" value="P:cytochrome complex assembly"/>
    <property type="evidence" value="ECO:0007669"/>
    <property type="project" value="InterPro"/>
</dbReference>
<feature type="transmembrane region" description="Helical" evidence="6">
    <location>
        <begin position="79"/>
        <end position="103"/>
    </location>
</feature>
<evidence type="ECO:0000256" key="2">
    <source>
        <dbReference type="ARBA" id="ARBA00006143"/>
    </source>
</evidence>
<evidence type="ECO:0000313" key="9">
    <source>
        <dbReference type="Proteomes" id="UP000664218"/>
    </source>
</evidence>
<dbReference type="AlphaFoldDB" id="A0A939HDR9"/>
<feature type="transmembrane region" description="Helical" evidence="6">
    <location>
        <begin position="124"/>
        <end position="147"/>
    </location>
</feature>
<dbReference type="InterPro" id="IPR051790">
    <property type="entry name" value="Cytochrome_c-biogenesis_DsbD"/>
</dbReference>
<name>A0A939HDR9_9CLOT</name>